<dbReference type="PANTHER" id="PTHR45717">
    <property type="entry name" value="OS12G0527900 PROTEIN"/>
    <property type="match status" value="1"/>
</dbReference>
<comment type="similarity">
    <text evidence="1">Belongs to the PPR family. P subfamily.</text>
</comment>
<evidence type="ECO:0000256" key="2">
    <source>
        <dbReference type="ARBA" id="ARBA00022737"/>
    </source>
</evidence>
<evidence type="ECO:0008006" key="5">
    <source>
        <dbReference type="Google" id="ProtNLM"/>
    </source>
</evidence>
<dbReference type="AlphaFoldDB" id="A0A2K1Y586"/>
<protein>
    <recommendedName>
        <fullName evidence="5">Pentatricopeptide repeat-containing protein</fullName>
    </recommendedName>
</protein>
<dbReference type="STRING" id="3694.A0A2K1Y586"/>
<proteinExistence type="inferred from homology"/>
<accession>A0A2K1Y586</accession>
<dbReference type="InParanoid" id="A0A2K1Y586"/>
<dbReference type="PANTHER" id="PTHR45717:SF10">
    <property type="entry name" value="OS10G0501000 PROTEIN"/>
    <property type="match status" value="1"/>
</dbReference>
<reference evidence="3 4" key="1">
    <citation type="journal article" date="2006" name="Science">
        <title>The genome of black cottonwood, Populus trichocarpa (Torr. &amp; Gray).</title>
        <authorList>
            <person name="Tuskan G.A."/>
            <person name="Difazio S."/>
            <person name="Jansson S."/>
            <person name="Bohlmann J."/>
            <person name="Grigoriev I."/>
            <person name="Hellsten U."/>
            <person name="Putnam N."/>
            <person name="Ralph S."/>
            <person name="Rombauts S."/>
            <person name="Salamov A."/>
            <person name="Schein J."/>
            <person name="Sterck L."/>
            <person name="Aerts A."/>
            <person name="Bhalerao R.R."/>
            <person name="Bhalerao R.P."/>
            <person name="Blaudez D."/>
            <person name="Boerjan W."/>
            <person name="Brun A."/>
            <person name="Brunner A."/>
            <person name="Busov V."/>
            <person name="Campbell M."/>
            <person name="Carlson J."/>
            <person name="Chalot M."/>
            <person name="Chapman J."/>
            <person name="Chen G.L."/>
            <person name="Cooper D."/>
            <person name="Coutinho P.M."/>
            <person name="Couturier J."/>
            <person name="Covert S."/>
            <person name="Cronk Q."/>
            <person name="Cunningham R."/>
            <person name="Davis J."/>
            <person name="Degroeve S."/>
            <person name="Dejardin A."/>
            <person name="Depamphilis C."/>
            <person name="Detter J."/>
            <person name="Dirks B."/>
            <person name="Dubchak I."/>
            <person name="Duplessis S."/>
            <person name="Ehlting J."/>
            <person name="Ellis B."/>
            <person name="Gendler K."/>
            <person name="Goodstein D."/>
            <person name="Gribskov M."/>
            <person name="Grimwood J."/>
            <person name="Groover A."/>
            <person name="Gunter L."/>
            <person name="Hamberger B."/>
            <person name="Heinze B."/>
            <person name="Helariutta Y."/>
            <person name="Henrissat B."/>
            <person name="Holligan D."/>
            <person name="Holt R."/>
            <person name="Huang W."/>
            <person name="Islam-Faridi N."/>
            <person name="Jones S."/>
            <person name="Jones-Rhoades M."/>
            <person name="Jorgensen R."/>
            <person name="Joshi C."/>
            <person name="Kangasjarvi J."/>
            <person name="Karlsson J."/>
            <person name="Kelleher C."/>
            <person name="Kirkpatrick R."/>
            <person name="Kirst M."/>
            <person name="Kohler A."/>
            <person name="Kalluri U."/>
            <person name="Larimer F."/>
            <person name="Leebens-Mack J."/>
            <person name="Leple J.C."/>
            <person name="Locascio P."/>
            <person name="Lou Y."/>
            <person name="Lucas S."/>
            <person name="Martin F."/>
            <person name="Montanini B."/>
            <person name="Napoli C."/>
            <person name="Nelson D.R."/>
            <person name="Nelson C."/>
            <person name="Nieminen K."/>
            <person name="Nilsson O."/>
            <person name="Pereda V."/>
            <person name="Peter G."/>
            <person name="Philippe R."/>
            <person name="Pilate G."/>
            <person name="Poliakov A."/>
            <person name="Razumovskaya J."/>
            <person name="Richardson P."/>
            <person name="Rinaldi C."/>
            <person name="Ritland K."/>
            <person name="Rouze P."/>
            <person name="Ryaboy D."/>
            <person name="Schmutz J."/>
            <person name="Schrader J."/>
            <person name="Segerman B."/>
            <person name="Shin H."/>
            <person name="Siddiqui A."/>
            <person name="Sterky F."/>
            <person name="Terry A."/>
            <person name="Tsai C.J."/>
            <person name="Uberbacher E."/>
            <person name="Unneberg P."/>
            <person name="Vahala J."/>
            <person name="Wall K."/>
            <person name="Wessler S."/>
            <person name="Yang G."/>
            <person name="Yin T."/>
            <person name="Douglas C."/>
            <person name="Marra M."/>
            <person name="Sandberg G."/>
            <person name="Van de Peer Y."/>
            <person name="Rokhsar D."/>
        </authorList>
    </citation>
    <scope>NUCLEOTIDE SEQUENCE [LARGE SCALE GENOMIC DNA]</scope>
    <source>
        <strain evidence="4">cv. Nisqually</strain>
    </source>
</reference>
<dbReference type="InterPro" id="IPR002885">
    <property type="entry name" value="PPR_rpt"/>
</dbReference>
<organism evidence="3 4">
    <name type="scientific">Populus trichocarpa</name>
    <name type="common">Western balsam poplar</name>
    <name type="synonym">Populus balsamifera subsp. trichocarpa</name>
    <dbReference type="NCBI Taxonomy" id="3694"/>
    <lineage>
        <taxon>Eukaryota</taxon>
        <taxon>Viridiplantae</taxon>
        <taxon>Streptophyta</taxon>
        <taxon>Embryophyta</taxon>
        <taxon>Tracheophyta</taxon>
        <taxon>Spermatophyta</taxon>
        <taxon>Magnoliopsida</taxon>
        <taxon>eudicotyledons</taxon>
        <taxon>Gunneridae</taxon>
        <taxon>Pentapetalae</taxon>
        <taxon>rosids</taxon>
        <taxon>fabids</taxon>
        <taxon>Malpighiales</taxon>
        <taxon>Salicaceae</taxon>
        <taxon>Saliceae</taxon>
        <taxon>Populus</taxon>
    </lineage>
</organism>
<evidence type="ECO:0000256" key="1">
    <source>
        <dbReference type="ARBA" id="ARBA00007626"/>
    </source>
</evidence>
<dbReference type="Gene3D" id="1.25.40.10">
    <property type="entry name" value="Tetratricopeptide repeat domain"/>
    <property type="match status" value="1"/>
</dbReference>
<gene>
    <name evidence="3" type="ORF">POPTR_013G132600</name>
</gene>
<keyword evidence="4" id="KW-1185">Reference proteome</keyword>
<sequence length="143" mass="16101">MVTCINIRLNAYVASSNIEEMDKLLNKMETDPLISIDWNTCFVVANGYLKAGLIEKTVALLKRAEQLITQTRDCSGMELPPSPWDHLVTGYLFGGEMVKAAETLKKAISISKPGWKPNFYALTTCLRVKKVRELSKEKKSFRS</sequence>
<name>A0A2K1Y586_POPTR</name>
<dbReference type="InterPro" id="IPR011990">
    <property type="entry name" value="TPR-like_helical_dom_sf"/>
</dbReference>
<keyword evidence="2" id="KW-0677">Repeat</keyword>
<evidence type="ECO:0000313" key="3">
    <source>
        <dbReference type="EMBL" id="PNT08191.1"/>
    </source>
</evidence>
<dbReference type="GO" id="GO:0003729">
    <property type="term" value="F:mRNA binding"/>
    <property type="evidence" value="ECO:0007669"/>
    <property type="project" value="UniProtKB-ARBA"/>
</dbReference>
<dbReference type="EMBL" id="CM009302">
    <property type="protein sequence ID" value="PNT08191.1"/>
    <property type="molecule type" value="Genomic_DNA"/>
</dbReference>
<dbReference type="Pfam" id="PF01535">
    <property type="entry name" value="PPR"/>
    <property type="match status" value="1"/>
</dbReference>
<evidence type="ECO:0000313" key="4">
    <source>
        <dbReference type="Proteomes" id="UP000006729"/>
    </source>
</evidence>
<dbReference type="Proteomes" id="UP000006729">
    <property type="component" value="Chromosome 13"/>
</dbReference>